<proteinExistence type="predicted"/>
<dbReference type="RefSeq" id="WP_131726307.1">
    <property type="nucleotide sequence ID" value="NZ_CYUD01000007.1"/>
</dbReference>
<organism evidence="1 2">
    <name type="scientific">Ruegeria denitrificans</name>
    <dbReference type="NCBI Taxonomy" id="1715692"/>
    <lineage>
        <taxon>Bacteria</taxon>
        <taxon>Pseudomonadati</taxon>
        <taxon>Pseudomonadota</taxon>
        <taxon>Alphaproteobacteria</taxon>
        <taxon>Rhodobacterales</taxon>
        <taxon>Roseobacteraceae</taxon>
        <taxon>Ruegeria</taxon>
    </lineage>
</organism>
<name>A0A0P1IT81_9RHOB</name>
<reference evidence="2" key="1">
    <citation type="submission" date="2015-09" db="EMBL/GenBank/DDBJ databases">
        <authorList>
            <person name="Rodrigo-Torres L."/>
            <person name="Arahal D.R."/>
        </authorList>
    </citation>
    <scope>NUCLEOTIDE SEQUENCE [LARGE SCALE GENOMIC DNA]</scope>
    <source>
        <strain evidence="2">CECT 5091</strain>
    </source>
</reference>
<dbReference type="EMBL" id="CYUD01000007">
    <property type="protein sequence ID" value="CUK03485.1"/>
    <property type="molecule type" value="Genomic_DNA"/>
</dbReference>
<evidence type="ECO:0000313" key="2">
    <source>
        <dbReference type="Proteomes" id="UP000051260"/>
    </source>
</evidence>
<keyword evidence="2" id="KW-1185">Reference proteome</keyword>
<evidence type="ECO:0000313" key="1">
    <source>
        <dbReference type="EMBL" id="CUK03485.1"/>
    </source>
</evidence>
<dbReference type="AlphaFoldDB" id="A0A0P1IT81"/>
<gene>
    <name evidence="1" type="ORF">RUE5091_02510</name>
</gene>
<dbReference type="OrthoDB" id="7709332at2"/>
<sequence>MKKLATIDLPRTSGNALEVLARCQTAAQKAGAEQARIQAFLEDAVQGDYEHLLRVVKTHFEISSART</sequence>
<accession>A0A0P1IT81</accession>
<dbReference type="Proteomes" id="UP000051260">
    <property type="component" value="Unassembled WGS sequence"/>
</dbReference>
<protein>
    <submittedName>
        <fullName evidence="1">Uncharacterized protein</fullName>
    </submittedName>
</protein>